<proteinExistence type="predicted"/>
<dbReference type="Proteomes" id="UP000712600">
    <property type="component" value="Unassembled WGS sequence"/>
</dbReference>
<evidence type="ECO:0000256" key="1">
    <source>
        <dbReference type="SAM" id="Phobius"/>
    </source>
</evidence>
<organism evidence="2 3">
    <name type="scientific">Brassica cretica</name>
    <name type="common">Mustard</name>
    <dbReference type="NCBI Taxonomy" id="69181"/>
    <lineage>
        <taxon>Eukaryota</taxon>
        <taxon>Viridiplantae</taxon>
        <taxon>Streptophyta</taxon>
        <taxon>Embryophyta</taxon>
        <taxon>Tracheophyta</taxon>
        <taxon>Spermatophyta</taxon>
        <taxon>Magnoliopsida</taxon>
        <taxon>eudicotyledons</taxon>
        <taxon>Gunneridae</taxon>
        <taxon>Pentapetalae</taxon>
        <taxon>rosids</taxon>
        <taxon>malvids</taxon>
        <taxon>Brassicales</taxon>
        <taxon>Brassicaceae</taxon>
        <taxon>Brassiceae</taxon>
        <taxon>Brassica</taxon>
    </lineage>
</organism>
<gene>
    <name evidence="2" type="ORF">F2Q69_00040176</name>
</gene>
<protein>
    <submittedName>
        <fullName evidence="2">Uncharacterized protein</fullName>
    </submittedName>
</protein>
<dbReference type="EMBL" id="QGKX02001621">
    <property type="protein sequence ID" value="KAF3499387.1"/>
    <property type="molecule type" value="Genomic_DNA"/>
</dbReference>
<sequence>MFWHSDRYKDDLRYLKVWLENFYEEYVEIHIRCMRQLGLPVSDSTITCLQVKQMMGKLMMMVLHVGLCCTVGFTGAAKSRNGMHKPLDFYCKPFSVYMVPLKFPIDA</sequence>
<comment type="caution">
    <text evidence="2">The sequence shown here is derived from an EMBL/GenBank/DDBJ whole genome shotgun (WGS) entry which is preliminary data.</text>
</comment>
<keyword evidence="1" id="KW-1133">Transmembrane helix</keyword>
<feature type="transmembrane region" description="Helical" evidence="1">
    <location>
        <begin position="58"/>
        <end position="77"/>
    </location>
</feature>
<keyword evidence="1" id="KW-0812">Transmembrane</keyword>
<name>A0A8S9NBH9_BRACR</name>
<dbReference type="AlphaFoldDB" id="A0A8S9NBH9"/>
<evidence type="ECO:0000313" key="3">
    <source>
        <dbReference type="Proteomes" id="UP000712600"/>
    </source>
</evidence>
<evidence type="ECO:0000313" key="2">
    <source>
        <dbReference type="EMBL" id="KAF3499387.1"/>
    </source>
</evidence>
<keyword evidence="1" id="KW-0472">Membrane</keyword>
<accession>A0A8S9NBH9</accession>
<reference evidence="2" key="1">
    <citation type="submission" date="2019-12" db="EMBL/GenBank/DDBJ databases">
        <title>Genome sequencing and annotation of Brassica cretica.</title>
        <authorList>
            <person name="Studholme D.J."/>
            <person name="Sarris P."/>
        </authorList>
    </citation>
    <scope>NUCLEOTIDE SEQUENCE</scope>
    <source>
        <strain evidence="2">PFS-109/04</strain>
        <tissue evidence="2">Leaf</tissue>
    </source>
</reference>